<dbReference type="InterPro" id="IPR029044">
    <property type="entry name" value="Nucleotide-diphossugar_trans"/>
</dbReference>
<keyword evidence="5" id="KW-0812">Transmembrane</keyword>
<dbReference type="Proteomes" id="UP000677913">
    <property type="component" value="Unassembled WGS sequence"/>
</dbReference>
<keyword evidence="8" id="KW-1185">Reference proteome</keyword>
<dbReference type="CDD" id="cd06423">
    <property type="entry name" value="CESA_like"/>
    <property type="match status" value="1"/>
</dbReference>
<dbReference type="PANTHER" id="PTHR43630:SF1">
    <property type="entry name" value="POLY-BETA-1,6-N-ACETYL-D-GLUCOSAMINE SYNTHASE"/>
    <property type="match status" value="1"/>
</dbReference>
<dbReference type="InterPro" id="IPR011330">
    <property type="entry name" value="Glyco_hydro/deAcase_b/a-brl"/>
</dbReference>
<evidence type="ECO:0000313" key="8">
    <source>
        <dbReference type="Proteomes" id="UP000677913"/>
    </source>
</evidence>
<evidence type="ECO:0000256" key="4">
    <source>
        <dbReference type="SAM" id="MobiDB-lite"/>
    </source>
</evidence>
<dbReference type="PANTHER" id="PTHR43630">
    <property type="entry name" value="POLY-BETA-1,6-N-ACETYL-D-GLUCOSAMINE SYNTHASE"/>
    <property type="match status" value="1"/>
</dbReference>
<evidence type="ECO:0000256" key="2">
    <source>
        <dbReference type="ARBA" id="ARBA00022676"/>
    </source>
</evidence>
<keyword evidence="2 7" id="KW-0328">Glycosyltransferase</keyword>
<feature type="domain" description="NodB homology" evidence="6">
    <location>
        <begin position="63"/>
        <end position="252"/>
    </location>
</feature>
<sequence>MAMTLFFGTLMLYGLVHHEVGAEGSGGPHIPVGAAHVPASIAQGGPVIDTRSGAARSYDVLPGHVALTFDDGPDPDWTPKVLAQLAADHVPATFFLVGGRAAQQPGLVRAEVAAGDEVGIHTFTHDDLGAAPQWRRNFEYSQTQAVIEAAAGVATPLLRPPYSSEPSALDDLDWAALRDAGAHGYLVVLTNRDSEDWRLPGVARIVSNVVPPAGGNPGLVVMMHDSGGDRSQTVAALGKLIPLLKARGYVFSTVTGAIGAADPLAPASSAQLWRGRVLIGAVQGSDLVIGALGWTIVCAGALSVLRLLLLLATARRHARRRRRPWGPPVREPVSVIVPAYNEEAGIEATIRSLLRNDYPMEVIVVDDGSTDGTAAVAERFALLGVRLVRQQNAGKPAALNTGIAHARGRLLVLLDGDTVFEPDTIRTLVQPFSDPCIGAVSGNAKVGNRDGLLGKWQHIEYVVGFNLDRRFQDMAGCIATVPGAVGAFRREALVDVGGVSEDTLAEDTDLTMALLRAGWRVVYEERAVAWTEAPARLGQLWRQRYRWSYGTMQAMWKHRRTVLMGGGAGRLGRRGLPYLLLFQVLLPLLAPLIDVFALYGLLFGDVARMLAVWLGFLVVQLVASWYAFRLDRERRGVLLTLPLQQFVYRQVMYLVIIQSVVTAILGARLRWQRMERRGMTGVPGAPARQPQTQPGAWE</sequence>
<name>A0A8J7WUV4_9ACTN</name>
<feature type="compositionally biased region" description="Polar residues" evidence="4">
    <location>
        <begin position="689"/>
        <end position="698"/>
    </location>
</feature>
<evidence type="ECO:0000256" key="5">
    <source>
        <dbReference type="SAM" id="Phobius"/>
    </source>
</evidence>
<dbReference type="Pfam" id="PF01522">
    <property type="entry name" value="Polysacc_deac_1"/>
    <property type="match status" value="1"/>
</dbReference>
<dbReference type="GO" id="GO:0016810">
    <property type="term" value="F:hydrolase activity, acting on carbon-nitrogen (but not peptide) bonds"/>
    <property type="evidence" value="ECO:0007669"/>
    <property type="project" value="InterPro"/>
</dbReference>
<dbReference type="GO" id="GO:0016757">
    <property type="term" value="F:glycosyltransferase activity"/>
    <property type="evidence" value="ECO:0007669"/>
    <property type="project" value="UniProtKB-KW"/>
</dbReference>
<dbReference type="Gene3D" id="3.90.550.10">
    <property type="entry name" value="Spore Coat Polysaccharide Biosynthesis Protein SpsA, Chain A"/>
    <property type="match status" value="1"/>
</dbReference>
<dbReference type="PROSITE" id="PS51677">
    <property type="entry name" value="NODB"/>
    <property type="match status" value="1"/>
</dbReference>
<comment type="similarity">
    <text evidence="1">Belongs to the glycosyltransferase 2 family.</text>
</comment>
<comment type="caution">
    <text evidence="7">The sequence shown here is derived from an EMBL/GenBank/DDBJ whole genome shotgun (WGS) entry which is preliminary data.</text>
</comment>
<dbReference type="Pfam" id="PF13641">
    <property type="entry name" value="Glyco_tranf_2_3"/>
    <property type="match status" value="1"/>
</dbReference>
<accession>A0A8J7WUV4</accession>
<dbReference type="SUPFAM" id="SSF88713">
    <property type="entry name" value="Glycoside hydrolase/deacetylase"/>
    <property type="match status" value="1"/>
</dbReference>
<dbReference type="Gene3D" id="3.20.20.370">
    <property type="entry name" value="Glycoside hydrolase/deacetylase"/>
    <property type="match status" value="1"/>
</dbReference>
<evidence type="ECO:0000313" key="7">
    <source>
        <dbReference type="EMBL" id="MBS2966554.1"/>
    </source>
</evidence>
<feature type="transmembrane region" description="Helical" evidence="5">
    <location>
        <begin position="651"/>
        <end position="671"/>
    </location>
</feature>
<evidence type="ECO:0000256" key="1">
    <source>
        <dbReference type="ARBA" id="ARBA00006739"/>
    </source>
</evidence>
<evidence type="ECO:0000259" key="6">
    <source>
        <dbReference type="PROSITE" id="PS51677"/>
    </source>
</evidence>
<feature type="region of interest" description="Disordered" evidence="4">
    <location>
        <begin position="679"/>
        <end position="698"/>
    </location>
</feature>
<dbReference type="InterPro" id="IPR002509">
    <property type="entry name" value="NODB_dom"/>
</dbReference>
<keyword evidence="5" id="KW-1133">Transmembrane helix</keyword>
<dbReference type="EC" id="2.4.-.-" evidence="7"/>
<feature type="transmembrane region" description="Helical" evidence="5">
    <location>
        <begin position="610"/>
        <end position="630"/>
    </location>
</feature>
<dbReference type="EMBL" id="JAGSXH010000163">
    <property type="protein sequence ID" value="MBS2966554.1"/>
    <property type="molecule type" value="Genomic_DNA"/>
</dbReference>
<feature type="transmembrane region" description="Helical" evidence="5">
    <location>
        <begin position="578"/>
        <end position="604"/>
    </location>
</feature>
<keyword evidence="3 7" id="KW-0808">Transferase</keyword>
<protein>
    <submittedName>
        <fullName evidence="7">Glycosyltransferase</fullName>
        <ecNumber evidence="7">2.4.-.-</ecNumber>
    </submittedName>
</protein>
<dbReference type="SUPFAM" id="SSF53448">
    <property type="entry name" value="Nucleotide-diphospho-sugar transferases"/>
    <property type="match status" value="1"/>
</dbReference>
<reference evidence="7" key="1">
    <citation type="submission" date="2021-04" db="EMBL/GenBank/DDBJ databases">
        <title>Genome based classification of Actinospica acidithermotolerans sp. nov., an actinobacterium isolated from an Indonesian hot spring.</title>
        <authorList>
            <person name="Kusuma A.B."/>
            <person name="Putra K.E."/>
            <person name="Nafisah S."/>
            <person name="Loh J."/>
            <person name="Nouioui I."/>
            <person name="Goodfellow M."/>
        </authorList>
    </citation>
    <scope>NUCLEOTIDE SEQUENCE</scope>
    <source>
        <strain evidence="7">DSM 45618</strain>
    </source>
</reference>
<gene>
    <name evidence="7" type="ORF">KGA66_26180</name>
</gene>
<keyword evidence="5" id="KW-0472">Membrane</keyword>
<organism evidence="7 8">
    <name type="scientific">Actinocrinis puniceicyclus</name>
    <dbReference type="NCBI Taxonomy" id="977794"/>
    <lineage>
        <taxon>Bacteria</taxon>
        <taxon>Bacillati</taxon>
        <taxon>Actinomycetota</taxon>
        <taxon>Actinomycetes</taxon>
        <taxon>Catenulisporales</taxon>
        <taxon>Actinospicaceae</taxon>
        <taxon>Actinocrinis</taxon>
    </lineage>
</organism>
<dbReference type="GO" id="GO:0005975">
    <property type="term" value="P:carbohydrate metabolic process"/>
    <property type="evidence" value="ECO:0007669"/>
    <property type="project" value="InterPro"/>
</dbReference>
<evidence type="ECO:0000256" key="3">
    <source>
        <dbReference type="ARBA" id="ARBA00022679"/>
    </source>
</evidence>
<dbReference type="AlphaFoldDB" id="A0A8J7WUV4"/>
<proteinExistence type="inferred from homology"/>